<keyword evidence="3" id="KW-0539">Nucleus</keyword>
<name>A0A2T0FJL8_9ASCO</name>
<dbReference type="SUPFAM" id="SSF82704">
    <property type="entry name" value="AlbA-like"/>
    <property type="match status" value="1"/>
</dbReference>
<evidence type="ECO:0000256" key="2">
    <source>
        <dbReference type="ARBA" id="ARBA00022694"/>
    </source>
</evidence>
<dbReference type="OrthoDB" id="5416589at2759"/>
<evidence type="ECO:0000313" key="4">
    <source>
        <dbReference type="EMBL" id="PRT55169.1"/>
    </source>
</evidence>
<dbReference type="Gene3D" id="3.30.110.20">
    <property type="entry name" value="Alba-like domain"/>
    <property type="match status" value="1"/>
</dbReference>
<sequence length="122" mass="13695">MEVAKHPPPKLATASVTTIYLSSNTPFVSGMKRVKRHLDKMQRKRLGRYVVVFGLGKAIQKALAVAMELQSLGYRVKVYTKTMHALDEHIDEDAGTSEMVKRPVGAIELHVYPLADKYKKTL</sequence>
<dbReference type="GO" id="GO:0004526">
    <property type="term" value="F:ribonuclease P activity"/>
    <property type="evidence" value="ECO:0007669"/>
    <property type="project" value="TreeGrafter"/>
</dbReference>
<dbReference type="InterPro" id="IPR020241">
    <property type="entry name" value="RNase_P/MRP_Pop7_fungi"/>
</dbReference>
<dbReference type="InterPro" id="IPR014612">
    <property type="entry name" value="Pop7/Rpp20"/>
</dbReference>
<dbReference type="GO" id="GO:0000171">
    <property type="term" value="F:ribonuclease MRP activity"/>
    <property type="evidence" value="ECO:0007669"/>
    <property type="project" value="TreeGrafter"/>
</dbReference>
<dbReference type="EMBL" id="NDIQ01000021">
    <property type="protein sequence ID" value="PRT55169.1"/>
    <property type="molecule type" value="Genomic_DNA"/>
</dbReference>
<comment type="caution">
    <text evidence="4">The sequence shown here is derived from an EMBL/GenBank/DDBJ whole genome shotgun (WGS) entry which is preliminary data.</text>
</comment>
<proteinExistence type="predicted"/>
<keyword evidence="2" id="KW-0819">tRNA processing</keyword>
<accession>A0A2T0FJL8</accession>
<dbReference type="GO" id="GO:0034965">
    <property type="term" value="P:intronic box C/D snoRNA processing"/>
    <property type="evidence" value="ECO:0007669"/>
    <property type="project" value="TreeGrafter"/>
</dbReference>
<evidence type="ECO:0000256" key="3">
    <source>
        <dbReference type="ARBA" id="ARBA00023242"/>
    </source>
</evidence>
<gene>
    <name evidence="4" type="ORF">B9G98_02789</name>
</gene>
<dbReference type="PANTHER" id="PTHR28256:SF1">
    <property type="entry name" value="RIBONUCLEASES P_MRP PROTEIN SUBUNIT POP7"/>
    <property type="match status" value="1"/>
</dbReference>
<protein>
    <submittedName>
        <fullName evidence="4">Ribonucleases P/MRP protein subunit POP7</fullName>
    </submittedName>
</protein>
<dbReference type="PANTHER" id="PTHR28256">
    <property type="entry name" value="RIBONUCLEASES P/MRP PROTEIN SUBUNIT POP7"/>
    <property type="match status" value="1"/>
</dbReference>
<keyword evidence="5" id="KW-1185">Reference proteome</keyword>
<comment type="subcellular location">
    <subcellularLocation>
        <location evidence="1">Nucleus</location>
    </subcellularLocation>
</comment>
<dbReference type="GO" id="GO:0000294">
    <property type="term" value="P:nuclear-transcribed mRNA catabolic process, RNase MRP-dependent"/>
    <property type="evidence" value="ECO:0007669"/>
    <property type="project" value="TreeGrafter"/>
</dbReference>
<dbReference type="Proteomes" id="UP000238350">
    <property type="component" value="Unassembled WGS sequence"/>
</dbReference>
<dbReference type="GeneID" id="36516537"/>
<dbReference type="InterPro" id="IPR036882">
    <property type="entry name" value="Alba-like_dom_sf"/>
</dbReference>
<dbReference type="GO" id="GO:0001682">
    <property type="term" value="P:tRNA 5'-leader removal"/>
    <property type="evidence" value="ECO:0007669"/>
    <property type="project" value="InterPro"/>
</dbReference>
<dbReference type="Pfam" id="PF12328">
    <property type="entry name" value="Rpp20"/>
    <property type="match status" value="1"/>
</dbReference>
<dbReference type="GO" id="GO:0006364">
    <property type="term" value="P:rRNA processing"/>
    <property type="evidence" value="ECO:0007669"/>
    <property type="project" value="TreeGrafter"/>
</dbReference>
<dbReference type="GO" id="GO:0003723">
    <property type="term" value="F:RNA binding"/>
    <property type="evidence" value="ECO:0007669"/>
    <property type="project" value="TreeGrafter"/>
</dbReference>
<dbReference type="AlphaFoldDB" id="A0A2T0FJL8"/>
<dbReference type="STRING" id="45607.A0A2T0FJL8"/>
<dbReference type="GO" id="GO:0000172">
    <property type="term" value="C:ribonuclease MRP complex"/>
    <property type="evidence" value="ECO:0007669"/>
    <property type="project" value="InterPro"/>
</dbReference>
<dbReference type="RefSeq" id="XP_024665114.1">
    <property type="nucleotide sequence ID" value="XM_024809346.1"/>
</dbReference>
<evidence type="ECO:0000256" key="1">
    <source>
        <dbReference type="ARBA" id="ARBA00004123"/>
    </source>
</evidence>
<evidence type="ECO:0000313" key="5">
    <source>
        <dbReference type="Proteomes" id="UP000238350"/>
    </source>
</evidence>
<organism evidence="4 5">
    <name type="scientific">Wickerhamiella sorbophila</name>
    <dbReference type="NCBI Taxonomy" id="45607"/>
    <lineage>
        <taxon>Eukaryota</taxon>
        <taxon>Fungi</taxon>
        <taxon>Dikarya</taxon>
        <taxon>Ascomycota</taxon>
        <taxon>Saccharomycotina</taxon>
        <taxon>Dipodascomycetes</taxon>
        <taxon>Dipodascales</taxon>
        <taxon>Trichomonascaceae</taxon>
        <taxon>Wickerhamiella</taxon>
    </lineage>
</organism>
<reference evidence="4 5" key="1">
    <citation type="submission" date="2017-04" db="EMBL/GenBank/DDBJ databases">
        <title>Genome sequencing of [Candida] sorbophila.</title>
        <authorList>
            <person name="Ahn J.O."/>
        </authorList>
    </citation>
    <scope>NUCLEOTIDE SEQUENCE [LARGE SCALE GENOMIC DNA]</scope>
    <source>
        <strain evidence="4 5">DS02</strain>
    </source>
</reference>
<dbReference type="GO" id="GO:0005655">
    <property type="term" value="C:nucleolar ribonuclease P complex"/>
    <property type="evidence" value="ECO:0007669"/>
    <property type="project" value="InterPro"/>
</dbReference>